<evidence type="ECO:0000313" key="4">
    <source>
        <dbReference type="Proteomes" id="UP000248889"/>
    </source>
</evidence>
<reference evidence="3 4" key="1">
    <citation type="submission" date="2018-06" db="EMBL/GenBank/DDBJ databases">
        <title>Streptacidiphilus pinicola sp. nov., isolated from pine grove soil.</title>
        <authorList>
            <person name="Roh S.G."/>
            <person name="Park S."/>
            <person name="Kim M.-K."/>
            <person name="Yun B.-R."/>
            <person name="Park J."/>
            <person name="Kim M.J."/>
            <person name="Kim Y.S."/>
            <person name="Kim S.B."/>
        </authorList>
    </citation>
    <scope>NUCLEOTIDE SEQUENCE [LARGE SCALE GENOMIC DNA]</scope>
    <source>
        <strain evidence="3 4">MMS16-CNU450</strain>
    </source>
</reference>
<dbReference type="Pfam" id="PF01903">
    <property type="entry name" value="CbiX"/>
    <property type="match status" value="2"/>
</dbReference>
<dbReference type="SUPFAM" id="SSF53800">
    <property type="entry name" value="Chelatase"/>
    <property type="match status" value="1"/>
</dbReference>
<dbReference type="OrthoDB" id="7345302at2"/>
<protein>
    <submittedName>
        <fullName evidence="3">Sirohydrochlorin chelatase</fullName>
    </submittedName>
</protein>
<dbReference type="EMBL" id="QKYN01000085">
    <property type="protein sequence ID" value="RAG83539.1"/>
    <property type="molecule type" value="Genomic_DNA"/>
</dbReference>
<dbReference type="PANTHER" id="PTHR33542">
    <property type="entry name" value="SIROHYDROCHLORIN FERROCHELATASE, CHLOROPLASTIC"/>
    <property type="match status" value="1"/>
</dbReference>
<dbReference type="GO" id="GO:0016829">
    <property type="term" value="F:lyase activity"/>
    <property type="evidence" value="ECO:0007669"/>
    <property type="project" value="UniProtKB-KW"/>
</dbReference>
<organism evidence="3 4">
    <name type="scientific">Streptacidiphilus pinicola</name>
    <dbReference type="NCBI Taxonomy" id="2219663"/>
    <lineage>
        <taxon>Bacteria</taxon>
        <taxon>Bacillati</taxon>
        <taxon>Actinomycetota</taxon>
        <taxon>Actinomycetes</taxon>
        <taxon>Kitasatosporales</taxon>
        <taxon>Streptomycetaceae</taxon>
        <taxon>Streptacidiphilus</taxon>
    </lineage>
</organism>
<dbReference type="Proteomes" id="UP000248889">
    <property type="component" value="Unassembled WGS sequence"/>
</dbReference>
<keyword evidence="4" id="KW-1185">Reference proteome</keyword>
<evidence type="ECO:0000256" key="1">
    <source>
        <dbReference type="ARBA" id="ARBA00022723"/>
    </source>
</evidence>
<evidence type="ECO:0000256" key="2">
    <source>
        <dbReference type="ARBA" id="ARBA00023239"/>
    </source>
</evidence>
<dbReference type="Gene3D" id="3.40.50.1400">
    <property type="match status" value="2"/>
</dbReference>
<accession>A0A2X0K7N4</accession>
<dbReference type="GO" id="GO:0046872">
    <property type="term" value="F:metal ion binding"/>
    <property type="evidence" value="ECO:0007669"/>
    <property type="project" value="UniProtKB-KW"/>
</dbReference>
<dbReference type="RefSeq" id="WP_111503320.1">
    <property type="nucleotide sequence ID" value="NZ_QKYN01000085.1"/>
</dbReference>
<evidence type="ECO:0000313" key="3">
    <source>
        <dbReference type="EMBL" id="RAG83539.1"/>
    </source>
</evidence>
<dbReference type="CDD" id="cd03416">
    <property type="entry name" value="CbiX_SirB_N"/>
    <property type="match status" value="1"/>
</dbReference>
<sequence length="251" mass="25790">MTGVDAPTSRTPPTLLAVAHGTREADGVATTEALVARVRALRPDLPVERCFLDLVSPSLPEALARLRGEVVLVPLLLGAGYHVRVDIPAALAEAPHLRARVARALGPDPLLAQILTDRLDEAGWDAPGAPRRPSALVLAAAGSTDPAANADTVAMAGLLGDRLSAPPALPAPSALPVVPAYLCAAGPTPEEAVAELQAAGHERVAVASYLLGPGFFARRAARAGAWVTSAPLGAHDALARLVTLRYDEALT</sequence>
<keyword evidence="1" id="KW-0479">Metal-binding</keyword>
<dbReference type="InterPro" id="IPR002762">
    <property type="entry name" value="CbiX-like"/>
</dbReference>
<name>A0A2X0K7N4_9ACTN</name>
<dbReference type="AlphaFoldDB" id="A0A2X0K7N4"/>
<dbReference type="PANTHER" id="PTHR33542:SF5">
    <property type="entry name" value="FERROCHELATASE CHE1"/>
    <property type="match status" value="1"/>
</dbReference>
<comment type="caution">
    <text evidence="3">The sequence shown here is derived from an EMBL/GenBank/DDBJ whole genome shotgun (WGS) entry which is preliminary data.</text>
</comment>
<proteinExistence type="predicted"/>
<dbReference type="InterPro" id="IPR050963">
    <property type="entry name" value="Sirohydro_Cobaltochel/CbiX"/>
</dbReference>
<gene>
    <name evidence="3" type="ORF">DN069_21695</name>
</gene>
<keyword evidence="2" id="KW-0456">Lyase</keyword>